<reference evidence="4 5" key="1">
    <citation type="submission" date="2018-01" db="EMBL/GenBank/DDBJ databases">
        <title>Draft genome sequence of Jishengella sp. NA12.</title>
        <authorList>
            <person name="Sahin N."/>
            <person name="Ay H."/>
            <person name="Saygin H."/>
        </authorList>
    </citation>
    <scope>NUCLEOTIDE SEQUENCE [LARGE SCALE GENOMIC DNA]</scope>
    <source>
        <strain evidence="4 5">NA12</strain>
    </source>
</reference>
<dbReference type="InterPro" id="IPR023365">
    <property type="entry name" value="Sortase_dom-sf"/>
</dbReference>
<keyword evidence="3" id="KW-0472">Membrane</keyword>
<evidence type="ECO:0000313" key="5">
    <source>
        <dbReference type="Proteomes" id="UP000248924"/>
    </source>
</evidence>
<gene>
    <name evidence="4" type="ORF">C1I95_25390</name>
</gene>
<proteinExistence type="predicted"/>
<feature type="region of interest" description="Disordered" evidence="2">
    <location>
        <begin position="1"/>
        <end position="37"/>
    </location>
</feature>
<feature type="transmembrane region" description="Helical" evidence="3">
    <location>
        <begin position="264"/>
        <end position="283"/>
    </location>
</feature>
<feature type="compositionally biased region" description="Pro residues" evidence="2">
    <location>
        <begin position="13"/>
        <end position="23"/>
    </location>
</feature>
<evidence type="ECO:0000256" key="3">
    <source>
        <dbReference type="SAM" id="Phobius"/>
    </source>
</evidence>
<dbReference type="Proteomes" id="UP000248924">
    <property type="component" value="Unassembled WGS sequence"/>
</dbReference>
<dbReference type="InterPro" id="IPR005754">
    <property type="entry name" value="Sortase"/>
</dbReference>
<protein>
    <submittedName>
        <fullName evidence="4">Sortase</fullName>
    </submittedName>
</protein>
<feature type="transmembrane region" description="Helical" evidence="3">
    <location>
        <begin position="295"/>
        <end position="315"/>
    </location>
</feature>
<accession>A0A2W2ETB5</accession>
<dbReference type="SUPFAM" id="SSF63817">
    <property type="entry name" value="Sortase"/>
    <property type="match status" value="1"/>
</dbReference>
<evidence type="ECO:0000313" key="4">
    <source>
        <dbReference type="EMBL" id="PZG12627.1"/>
    </source>
</evidence>
<sequence>MTVTTERHQPAAAVPPPPPPTKPVPASGGGGPIPPAPPARAQLAFHLSGAGLTILAVLVLAFVAHLTGVSQLRYLRSQQTAYADFRYELANATAPVGQTDGDGKLVPLGTTVAVLRIPAVELRTVVFEGTRGDVLQSGPGHRRDTVLPGQAGTSVIMGRKTLYGAPFGTLGLVLPGDEITAVTGQGEHTYRVVAVRRPGEEAPPSSETSPGRLVLVTADGPAYAPRDLLYVYADLTSPAQPSAGRAFGAASLPSAERAMAVDEGAWVAVVLWGQALLLAALAVSQIRIRRGRWPAWIVGLPVCAAIGLTLADQIARLLPNLM</sequence>
<comment type="caution">
    <text evidence="4">The sequence shown here is derived from an EMBL/GenBank/DDBJ whole genome shotgun (WGS) entry which is preliminary data.</text>
</comment>
<name>A0A2W2ETB5_9ACTN</name>
<keyword evidence="1" id="KW-0378">Hydrolase</keyword>
<keyword evidence="3" id="KW-1133">Transmembrane helix</keyword>
<feature type="transmembrane region" description="Helical" evidence="3">
    <location>
        <begin position="43"/>
        <end position="66"/>
    </location>
</feature>
<keyword evidence="5" id="KW-1185">Reference proteome</keyword>
<dbReference type="EMBL" id="POTY01000202">
    <property type="protein sequence ID" value="PZG12627.1"/>
    <property type="molecule type" value="Genomic_DNA"/>
</dbReference>
<dbReference type="RefSeq" id="WP_111217381.1">
    <property type="nucleotide sequence ID" value="NZ_POTY01000202.1"/>
</dbReference>
<dbReference type="OrthoDB" id="5242879at2"/>
<dbReference type="AlphaFoldDB" id="A0A2W2ETB5"/>
<dbReference type="GO" id="GO:0016787">
    <property type="term" value="F:hydrolase activity"/>
    <property type="evidence" value="ECO:0007669"/>
    <property type="project" value="UniProtKB-KW"/>
</dbReference>
<dbReference type="Gene3D" id="2.40.260.10">
    <property type="entry name" value="Sortase"/>
    <property type="match status" value="1"/>
</dbReference>
<dbReference type="Pfam" id="PF04203">
    <property type="entry name" value="Sortase"/>
    <property type="match status" value="1"/>
</dbReference>
<evidence type="ECO:0000256" key="1">
    <source>
        <dbReference type="ARBA" id="ARBA00022801"/>
    </source>
</evidence>
<keyword evidence="3" id="KW-0812">Transmembrane</keyword>
<organism evidence="4 5">
    <name type="scientific">Micromonospora craterilacus</name>
    <dbReference type="NCBI Taxonomy" id="1655439"/>
    <lineage>
        <taxon>Bacteria</taxon>
        <taxon>Bacillati</taxon>
        <taxon>Actinomycetota</taxon>
        <taxon>Actinomycetes</taxon>
        <taxon>Micromonosporales</taxon>
        <taxon>Micromonosporaceae</taxon>
        <taxon>Micromonospora</taxon>
    </lineage>
</organism>
<evidence type="ECO:0000256" key="2">
    <source>
        <dbReference type="SAM" id="MobiDB-lite"/>
    </source>
</evidence>